<keyword evidence="2" id="KW-0472">Membrane</keyword>
<dbReference type="Proteomes" id="UP000655751">
    <property type="component" value="Unassembled WGS sequence"/>
</dbReference>
<evidence type="ECO:0000313" key="4">
    <source>
        <dbReference type="Proteomes" id="UP000655751"/>
    </source>
</evidence>
<feature type="transmembrane region" description="Helical" evidence="2">
    <location>
        <begin position="518"/>
        <end position="537"/>
    </location>
</feature>
<keyword evidence="2" id="KW-0812">Transmembrane</keyword>
<comment type="caution">
    <text evidence="3">The sequence shown here is derived from an EMBL/GenBank/DDBJ whole genome shotgun (WGS) entry which is preliminary data.</text>
</comment>
<feature type="region of interest" description="Disordered" evidence="1">
    <location>
        <begin position="108"/>
        <end position="135"/>
    </location>
</feature>
<feature type="transmembrane region" description="Helical" evidence="2">
    <location>
        <begin position="454"/>
        <end position="475"/>
    </location>
</feature>
<dbReference type="RefSeq" id="WP_196153866.1">
    <property type="nucleotide sequence ID" value="NZ_JADMLG010000026.1"/>
</dbReference>
<feature type="transmembrane region" description="Helical" evidence="2">
    <location>
        <begin position="593"/>
        <end position="617"/>
    </location>
</feature>
<evidence type="ECO:0000256" key="2">
    <source>
        <dbReference type="SAM" id="Phobius"/>
    </source>
</evidence>
<evidence type="ECO:0000313" key="3">
    <source>
        <dbReference type="EMBL" id="MBH0781582.1"/>
    </source>
</evidence>
<dbReference type="AlphaFoldDB" id="A0A931N7A6"/>
<feature type="transmembrane region" description="Helical" evidence="2">
    <location>
        <begin position="544"/>
        <end position="561"/>
    </location>
</feature>
<evidence type="ECO:0000256" key="1">
    <source>
        <dbReference type="SAM" id="MobiDB-lite"/>
    </source>
</evidence>
<keyword evidence="4" id="KW-1185">Reference proteome</keyword>
<keyword evidence="2" id="KW-1133">Transmembrane helix</keyword>
<sequence length="627" mass="64005">MHDSDTRRRSLFGLRAVLLFVMILPLVGGAVAAHFVTESTAARSRPTVAIVKPAKAAPDSAGAKLATALTADSGYRWEVTSATEAASGLADRTVFAAVTIPDAFATGGARPGAGGGKPSASADTRVSVLPSGDAADPDYTRLEQAVAAASVRAGIEGLLVSVSKARTNLNVAALTAAGLKAAALNADGTVNEVLNSVKQLFGQTDPLVAQAENLVAAMNQYSTLLDELTGRLSTFADGMRGVTVTLGDLQSGVSTAQSGLDAVNTMLEATATARAELGAVLRPIVDVLRASGLPDGQRVGDQLSGILTMVNGSSDGQITDGIGTLEIGAQVLDSQLQDMSQLLGRPVDARTTVVELLDLAVARLGEIRGLLRDGDTTINQVMVQLDAAQQLMPTMEGQIREQLEQLKAVTAQLVISLNTGVNGLPDTSPATAERLSNGPVTAAAQADPGPNVDLLRAMSALLLGGLAIALARPVLAERLERGGWARGRAGAAASATAGLLGLALAFVPYLFIDGGGPLLFVCALTCVFAAIASTAAAWRLFGRIGVVAVVALIAAAVVFDVDDLGASAPGMRLVPGSYVFTGLDSSRMSGSTAMSVLSIAVLFACGIAATVAHVVYARAEFGRYSLR</sequence>
<organism evidence="3 4">
    <name type="scientific">Nocardia bovistercoris</name>
    <dbReference type="NCBI Taxonomy" id="2785916"/>
    <lineage>
        <taxon>Bacteria</taxon>
        <taxon>Bacillati</taxon>
        <taxon>Actinomycetota</taxon>
        <taxon>Actinomycetes</taxon>
        <taxon>Mycobacteriales</taxon>
        <taxon>Nocardiaceae</taxon>
        <taxon>Nocardia</taxon>
    </lineage>
</organism>
<proteinExistence type="predicted"/>
<dbReference type="EMBL" id="JADMLG010000026">
    <property type="protein sequence ID" value="MBH0781582.1"/>
    <property type="molecule type" value="Genomic_DNA"/>
</dbReference>
<gene>
    <name evidence="3" type="ORF">IT779_35455</name>
</gene>
<reference evidence="3" key="1">
    <citation type="submission" date="2020-11" db="EMBL/GenBank/DDBJ databases">
        <title>Nocardia NEAU-351.nov., a novel actinomycete isolated from the cow dung.</title>
        <authorList>
            <person name="Zhang X."/>
        </authorList>
    </citation>
    <scope>NUCLEOTIDE SEQUENCE</scope>
    <source>
        <strain evidence="3">NEAU-351</strain>
    </source>
</reference>
<evidence type="ECO:0008006" key="5">
    <source>
        <dbReference type="Google" id="ProtNLM"/>
    </source>
</evidence>
<protein>
    <recommendedName>
        <fullName evidence="5">YhgE/Pip domain-containing protein</fullName>
    </recommendedName>
</protein>
<name>A0A931N7A6_9NOCA</name>
<feature type="transmembrane region" description="Helical" evidence="2">
    <location>
        <begin position="487"/>
        <end position="512"/>
    </location>
</feature>
<accession>A0A931N7A6</accession>